<dbReference type="Gene3D" id="3.50.70.10">
    <property type="match status" value="1"/>
</dbReference>
<accession>A0A426VF26</accession>
<evidence type="ECO:0000313" key="3">
    <source>
        <dbReference type="EMBL" id="RRS05494.1"/>
    </source>
</evidence>
<evidence type="ECO:0000256" key="1">
    <source>
        <dbReference type="SAM" id="SignalP"/>
    </source>
</evidence>
<keyword evidence="1" id="KW-0732">Signal</keyword>
<dbReference type="InterPro" id="IPR016087">
    <property type="entry name" value="Chalcone_isomerase"/>
</dbReference>
<dbReference type="OrthoDB" id="9795336at2"/>
<protein>
    <submittedName>
        <fullName evidence="3">Lipoprotein transmembrane</fullName>
    </submittedName>
</protein>
<keyword evidence="3" id="KW-0812">Transmembrane</keyword>
<keyword evidence="3" id="KW-0449">Lipoprotein</keyword>
<name>A0A426VF26_9BURK</name>
<proteinExistence type="predicted"/>
<keyword evidence="4" id="KW-1185">Reference proteome</keyword>
<dbReference type="InterPro" id="IPR036298">
    <property type="entry name" value="Chalcone_isomerase_sf"/>
</dbReference>
<comment type="caution">
    <text evidence="3">The sequence shown here is derived from an EMBL/GenBank/DDBJ whole genome shotgun (WGS) entry which is preliminary data.</text>
</comment>
<feature type="chain" id="PRO_5019192394" evidence="1">
    <location>
        <begin position="26"/>
        <end position="200"/>
    </location>
</feature>
<dbReference type="RefSeq" id="WP_125242062.1">
    <property type="nucleotide sequence ID" value="NZ_RSED01000003.1"/>
</dbReference>
<sequence length="200" mass="21647">MKPYQRMVRAVLVPAVCALATGQHARAVDLDSVRLDDSARVAGKSLVLNGAGVSRQLVFRIYAIGLYLMDRKVSAEEILATDGPRRIAIAVLRDISSDDFQNAVADHVSRGTQQHDHVTVRSQMAALVKAIARRPDGLREGDTLTMDWVPETGTVVQINGKPLVAPMPGLAFYKALLSIWLGESPADPSLKPKLLGRSLS</sequence>
<feature type="signal peptide" evidence="1">
    <location>
        <begin position="1"/>
        <end position="25"/>
    </location>
</feature>
<keyword evidence="3" id="KW-0472">Membrane</keyword>
<dbReference type="AlphaFoldDB" id="A0A426VF26"/>
<reference evidence="3 4" key="1">
    <citation type="submission" date="2018-12" db="EMBL/GenBank/DDBJ databases">
        <title>The whole draft genome of Aquabacterium sp. SJQ9.</title>
        <authorList>
            <person name="Sun L."/>
            <person name="Gao X."/>
            <person name="Chen W."/>
            <person name="Huang K."/>
        </authorList>
    </citation>
    <scope>NUCLEOTIDE SEQUENCE [LARGE SCALE GENOMIC DNA]</scope>
    <source>
        <strain evidence="3 4">SJQ9</strain>
    </source>
</reference>
<organism evidence="3 4">
    <name type="scientific">Aquabacterium soli</name>
    <dbReference type="NCBI Taxonomy" id="2493092"/>
    <lineage>
        <taxon>Bacteria</taxon>
        <taxon>Pseudomonadati</taxon>
        <taxon>Pseudomonadota</taxon>
        <taxon>Betaproteobacteria</taxon>
        <taxon>Burkholderiales</taxon>
        <taxon>Aquabacterium</taxon>
    </lineage>
</organism>
<dbReference type="Pfam" id="PF16036">
    <property type="entry name" value="Chalcone_3"/>
    <property type="match status" value="1"/>
</dbReference>
<gene>
    <name evidence="3" type="ORF">EIP75_04610</name>
</gene>
<evidence type="ECO:0000259" key="2">
    <source>
        <dbReference type="Pfam" id="PF16036"/>
    </source>
</evidence>
<dbReference type="SUPFAM" id="SSF54626">
    <property type="entry name" value="Chalcone isomerase"/>
    <property type="match status" value="1"/>
</dbReference>
<dbReference type="EMBL" id="RSED01000003">
    <property type="protein sequence ID" value="RRS05494.1"/>
    <property type="molecule type" value="Genomic_DNA"/>
</dbReference>
<feature type="domain" description="Chalcone isomerase" evidence="2">
    <location>
        <begin position="28"/>
        <end position="196"/>
    </location>
</feature>
<dbReference type="InterPro" id="IPR016088">
    <property type="entry name" value="Chalcone_isomerase_3-sand"/>
</dbReference>
<evidence type="ECO:0000313" key="4">
    <source>
        <dbReference type="Proteomes" id="UP000269265"/>
    </source>
</evidence>
<dbReference type="Proteomes" id="UP000269265">
    <property type="component" value="Unassembled WGS sequence"/>
</dbReference>
<dbReference type="GO" id="GO:0016872">
    <property type="term" value="F:intramolecular lyase activity"/>
    <property type="evidence" value="ECO:0007669"/>
    <property type="project" value="InterPro"/>
</dbReference>